<dbReference type="PROSITE" id="PS50041">
    <property type="entry name" value="C_TYPE_LECTIN_2"/>
    <property type="match status" value="1"/>
</dbReference>
<dbReference type="GO" id="GO:0010001">
    <property type="term" value="P:glial cell differentiation"/>
    <property type="evidence" value="ECO:0007669"/>
    <property type="project" value="TreeGrafter"/>
</dbReference>
<feature type="domain" description="EGF-like" evidence="21">
    <location>
        <begin position="50"/>
        <end position="86"/>
    </location>
</feature>
<dbReference type="SUPFAM" id="SSF57535">
    <property type="entry name" value="Complement control module/SCR domain"/>
    <property type="match status" value="1"/>
</dbReference>
<dbReference type="InterPro" id="IPR018097">
    <property type="entry name" value="EGF_Ca-bd_CS"/>
</dbReference>
<dbReference type="PROSITE" id="PS00010">
    <property type="entry name" value="ASX_HYDROXYL"/>
    <property type="match status" value="1"/>
</dbReference>
<keyword evidence="25" id="KW-1185">Reference proteome</keyword>
<dbReference type="InterPro" id="IPR033987">
    <property type="entry name" value="CSPG_CTLD"/>
</dbReference>
<dbReference type="GO" id="GO:0030246">
    <property type="term" value="F:carbohydrate binding"/>
    <property type="evidence" value="ECO:0007669"/>
    <property type="project" value="UniProtKB-KW"/>
</dbReference>
<feature type="region of interest" description="Disordered" evidence="20">
    <location>
        <begin position="677"/>
        <end position="709"/>
    </location>
</feature>
<dbReference type="SMART" id="SM00179">
    <property type="entry name" value="EGF_CA"/>
    <property type="match status" value="1"/>
</dbReference>
<dbReference type="PROSITE" id="PS50026">
    <property type="entry name" value="EGF_3"/>
    <property type="match status" value="1"/>
</dbReference>
<dbReference type="AlphaFoldDB" id="A0AAW0JPS8"/>
<evidence type="ECO:0000256" key="18">
    <source>
        <dbReference type="PROSITE-ProRule" id="PRU00076"/>
    </source>
</evidence>
<keyword evidence="5 18" id="KW-0245">EGF-like domain</keyword>
<feature type="domain" description="Sushi" evidence="23">
    <location>
        <begin position="267"/>
        <end position="327"/>
    </location>
</feature>
<organism evidence="24 25">
    <name type="scientific">Myodes glareolus</name>
    <name type="common">Bank vole</name>
    <name type="synonym">Clethrionomys glareolus</name>
    <dbReference type="NCBI Taxonomy" id="447135"/>
    <lineage>
        <taxon>Eukaryota</taxon>
        <taxon>Metazoa</taxon>
        <taxon>Chordata</taxon>
        <taxon>Craniata</taxon>
        <taxon>Vertebrata</taxon>
        <taxon>Euteleostomi</taxon>
        <taxon>Mammalia</taxon>
        <taxon>Eutheria</taxon>
        <taxon>Euarchontoglires</taxon>
        <taxon>Glires</taxon>
        <taxon>Rodentia</taxon>
        <taxon>Myomorpha</taxon>
        <taxon>Muroidea</taxon>
        <taxon>Cricetidae</taxon>
        <taxon>Arvicolinae</taxon>
        <taxon>Myodes</taxon>
    </lineage>
</organism>
<dbReference type="PROSITE" id="PS50923">
    <property type="entry name" value="SUSHI"/>
    <property type="match status" value="1"/>
</dbReference>
<evidence type="ECO:0000256" key="16">
    <source>
        <dbReference type="ARBA" id="ARBA00044030"/>
    </source>
</evidence>
<dbReference type="FunFam" id="2.10.70.10:FF:000003">
    <property type="entry name" value="Versican core protein"/>
    <property type="match status" value="1"/>
</dbReference>
<dbReference type="EMBL" id="JBBHLL010000024">
    <property type="protein sequence ID" value="KAK7828750.1"/>
    <property type="molecule type" value="Genomic_DNA"/>
</dbReference>
<dbReference type="InterPro" id="IPR000152">
    <property type="entry name" value="EGF-type_Asp/Asn_hydroxyl_site"/>
</dbReference>
<comment type="subunit">
    <text evidence="16">Interacts with FBLN1.</text>
</comment>
<comment type="subcellular location">
    <subcellularLocation>
        <location evidence="1">Cell projection</location>
    </subcellularLocation>
    <subcellularLocation>
        <location evidence="2">Secreted</location>
        <location evidence="2">Extracellular space</location>
        <location evidence="2">Extracellular matrix</location>
    </subcellularLocation>
</comment>
<dbReference type="Pfam" id="PF00008">
    <property type="entry name" value="EGF"/>
    <property type="match status" value="1"/>
</dbReference>
<feature type="domain" description="C-type lectin" evidence="22">
    <location>
        <begin position="149"/>
        <end position="263"/>
    </location>
</feature>
<evidence type="ECO:0000313" key="25">
    <source>
        <dbReference type="Proteomes" id="UP001488838"/>
    </source>
</evidence>
<keyword evidence="14" id="KW-0373">Hyaluronic acid</keyword>
<keyword evidence="4" id="KW-0272">Extracellular matrix</keyword>
<dbReference type="InterPro" id="IPR016187">
    <property type="entry name" value="CTDL_fold"/>
</dbReference>
<evidence type="ECO:0000256" key="17">
    <source>
        <dbReference type="ARBA" id="ARBA00044266"/>
    </source>
</evidence>
<protein>
    <recommendedName>
        <fullName evidence="17">PG-M</fullName>
    </recommendedName>
</protein>
<evidence type="ECO:0000256" key="19">
    <source>
        <dbReference type="PROSITE-ProRule" id="PRU00302"/>
    </source>
</evidence>
<evidence type="ECO:0000256" key="14">
    <source>
        <dbReference type="ARBA" id="ARBA00023290"/>
    </source>
</evidence>
<evidence type="ECO:0000256" key="1">
    <source>
        <dbReference type="ARBA" id="ARBA00004316"/>
    </source>
</evidence>
<dbReference type="PROSITE" id="PS01187">
    <property type="entry name" value="EGF_CA"/>
    <property type="match status" value="1"/>
</dbReference>
<evidence type="ECO:0000256" key="10">
    <source>
        <dbReference type="ARBA" id="ARBA00022837"/>
    </source>
</evidence>
<feature type="disulfide bond" evidence="19">
    <location>
        <begin position="269"/>
        <end position="312"/>
    </location>
</feature>
<dbReference type="GO" id="GO:0007417">
    <property type="term" value="P:central nervous system development"/>
    <property type="evidence" value="ECO:0007669"/>
    <property type="project" value="TreeGrafter"/>
</dbReference>
<evidence type="ECO:0000256" key="8">
    <source>
        <dbReference type="ARBA" id="ARBA00022734"/>
    </source>
</evidence>
<keyword evidence="12" id="KW-0325">Glycoprotein</keyword>
<name>A0AAW0JPS8_MYOGA</name>
<dbReference type="SMART" id="SM00181">
    <property type="entry name" value="EGF"/>
    <property type="match status" value="1"/>
</dbReference>
<evidence type="ECO:0000313" key="24">
    <source>
        <dbReference type="EMBL" id="KAK7828750.1"/>
    </source>
</evidence>
<sequence length="962" mass="107991">MNDLITAKRIHASMEAPAILRRLLTCAPVCLGSVETSVNWVRCSWLKSYDFDECHSNPCRNGATCVDGFNTFRCLCLPSYVGALCEQGSALPYHLMIARYQELVFSTNIGGPINSGTKEPRSYDMDKLAKCWPCFFPDTETCDYGWHKFQGQCYKYFAHRRTWDAAERECRLQGAHLTSILSHEEQMFVNRVGHDYQWIGLNDKMFEHDFRWTDGSALQYENWRPNQPDSFFSAGEDCVVIIWHENGQWNDVPCNYHLTYTCKKGTVACGQPPVVENAKTFGKMKPRYEINSLVRYHCKDGFIQRHLPTIRCLGNGRWAMPKITCMNPSLRMAFLDHQQTDSCRSPTPMSAPEAMLARADIRRIGDWRNSELPDVALFCHVPFSSFTRRAQMEDFSMTWNIFRESRMNLKAEKEAEKTQLPSTHYLEEGSSRVQSAFVTKVRKKVRGAYKRYGEATDEEEVTEKKYALGVLGKCPFSGTWSLLHPLGLHPAGNSIVAETLTPLPVLEGPYFLASSSFGLPAIDPIQLMLFIREPDKTHCSLGRTAAPSWPRNRVADTAIRQPAGITTVIAQKLPGSKYLAHFGNLSTIIETSLHRLIVEPIVPDTRHCVLAPTGLAWFGDRVLHRSITEPASIAPVQATSPGIIQLVEGRNHSILVQTSLPCLMKVKIVASQPGKVREHDTCPKKRRESSWRRDLSAGAEPKEEGKPLTPAACRTLGKFRKIGRFELYNFQHKSFPSVMTEKKEDKGKGTMSLNRRLRLTKELHYTAAASLATALWLRIQLSSTEICRSIILVHGNESFAQKLTDLGDPAKAQATGMAVQIPSCPSPSFPSPSSLVRPSSAGSCVAVTDVTEAHRPNAELNELTIAFHRNSERANTLNQLHDSVDFKPCCLEVGLWVGIRGPNSSTQISALLCLTLDHNSSSAMEDIKVNDKMLWNCLLKYRWKSHHLEPHASQINGSSSKD</sequence>
<dbReference type="Gene3D" id="2.10.25.10">
    <property type="entry name" value="Laminin"/>
    <property type="match status" value="1"/>
</dbReference>
<dbReference type="GO" id="GO:0001501">
    <property type="term" value="P:skeletal system development"/>
    <property type="evidence" value="ECO:0007669"/>
    <property type="project" value="TreeGrafter"/>
</dbReference>
<evidence type="ECO:0000256" key="4">
    <source>
        <dbReference type="ARBA" id="ARBA00022530"/>
    </source>
</evidence>
<keyword evidence="8" id="KW-0430">Lectin</keyword>
<dbReference type="Gene3D" id="2.10.70.10">
    <property type="entry name" value="Complement Module, domain 1"/>
    <property type="match status" value="1"/>
</dbReference>
<dbReference type="InterPro" id="IPR035976">
    <property type="entry name" value="Sushi/SCR/CCP_sf"/>
</dbReference>
<evidence type="ECO:0000256" key="11">
    <source>
        <dbReference type="ARBA" id="ARBA00023157"/>
    </source>
</evidence>
<dbReference type="PANTHER" id="PTHR22804:SF6">
    <property type="entry name" value="VERSICAN CORE PROTEIN"/>
    <property type="match status" value="1"/>
</dbReference>
<dbReference type="FunFam" id="3.10.100.10:FF:000003">
    <property type="entry name" value="Versican core protein"/>
    <property type="match status" value="1"/>
</dbReference>
<keyword evidence="7" id="KW-0732">Signal</keyword>
<dbReference type="SMART" id="SM00032">
    <property type="entry name" value="CCP"/>
    <property type="match status" value="1"/>
</dbReference>
<dbReference type="GO" id="GO:0072534">
    <property type="term" value="C:perineuronal net"/>
    <property type="evidence" value="ECO:0007669"/>
    <property type="project" value="TreeGrafter"/>
</dbReference>
<dbReference type="SUPFAM" id="SSF57196">
    <property type="entry name" value="EGF/Laminin"/>
    <property type="match status" value="1"/>
</dbReference>
<dbReference type="Proteomes" id="UP001488838">
    <property type="component" value="Unassembled WGS sequence"/>
</dbReference>
<keyword evidence="10" id="KW-0106">Calcium</keyword>
<feature type="compositionally biased region" description="Basic and acidic residues" evidence="20">
    <location>
        <begin position="677"/>
        <end position="706"/>
    </location>
</feature>
<comment type="caution">
    <text evidence="18">Lacks conserved residue(s) required for the propagation of feature annotation.</text>
</comment>
<dbReference type="InterPro" id="IPR000742">
    <property type="entry name" value="EGF"/>
</dbReference>
<evidence type="ECO:0000256" key="20">
    <source>
        <dbReference type="SAM" id="MobiDB-lite"/>
    </source>
</evidence>
<evidence type="ECO:0000259" key="21">
    <source>
        <dbReference type="PROSITE" id="PS50026"/>
    </source>
</evidence>
<comment type="function">
    <text evidence="15">May play a role in intercellular signaling and in connecting cells with the extracellular matrix. May take part in the regulation of cell motility, growth and differentiation. Binds hyaluronic acid.</text>
</comment>
<dbReference type="GO" id="GO:0042995">
    <property type="term" value="C:cell projection"/>
    <property type="evidence" value="ECO:0007669"/>
    <property type="project" value="UniProtKB-SubCell"/>
</dbReference>
<keyword evidence="13" id="KW-0966">Cell projection</keyword>
<keyword evidence="9" id="KW-0677">Repeat</keyword>
<keyword evidence="3" id="KW-0964">Secreted</keyword>
<evidence type="ECO:0000256" key="13">
    <source>
        <dbReference type="ARBA" id="ARBA00023273"/>
    </source>
</evidence>
<keyword evidence="11 18" id="KW-1015">Disulfide bond</keyword>
<dbReference type="InterPro" id="IPR018378">
    <property type="entry name" value="C-type_lectin_CS"/>
</dbReference>
<dbReference type="FunFam" id="2.10.25.10:FF:000006">
    <property type="entry name" value="Versican core protein-like isoform 1"/>
    <property type="match status" value="1"/>
</dbReference>
<dbReference type="PROSITE" id="PS00615">
    <property type="entry name" value="C_TYPE_LECTIN_1"/>
    <property type="match status" value="1"/>
</dbReference>
<evidence type="ECO:0000256" key="9">
    <source>
        <dbReference type="ARBA" id="ARBA00022737"/>
    </source>
</evidence>
<evidence type="ECO:0000256" key="15">
    <source>
        <dbReference type="ARBA" id="ARBA00043896"/>
    </source>
</evidence>
<dbReference type="InterPro" id="IPR050691">
    <property type="entry name" value="Hyaluronan_bind_Proteoglycan"/>
</dbReference>
<dbReference type="GO" id="GO:0005540">
    <property type="term" value="F:hyaluronic acid binding"/>
    <property type="evidence" value="ECO:0007669"/>
    <property type="project" value="UniProtKB-KW"/>
</dbReference>
<dbReference type="SUPFAM" id="SSF56436">
    <property type="entry name" value="C-type lectin-like"/>
    <property type="match status" value="1"/>
</dbReference>
<accession>A0AAW0JPS8</accession>
<feature type="disulfide bond" evidence="18">
    <location>
        <begin position="76"/>
        <end position="85"/>
    </location>
</feature>
<proteinExistence type="predicted"/>
<dbReference type="GO" id="GO:0002052">
    <property type="term" value="P:positive regulation of neuroblast proliferation"/>
    <property type="evidence" value="ECO:0007669"/>
    <property type="project" value="TreeGrafter"/>
</dbReference>
<dbReference type="InterPro" id="IPR016186">
    <property type="entry name" value="C-type_lectin-like/link_sf"/>
</dbReference>
<dbReference type="InterPro" id="IPR001304">
    <property type="entry name" value="C-type_lectin-like"/>
</dbReference>
<dbReference type="CDD" id="cd03588">
    <property type="entry name" value="CLECT_CSPGs"/>
    <property type="match status" value="1"/>
</dbReference>
<keyword evidence="6 19" id="KW-0768">Sushi</keyword>
<gene>
    <name evidence="24" type="ORF">U0070_006535</name>
</gene>
<evidence type="ECO:0000256" key="6">
    <source>
        <dbReference type="ARBA" id="ARBA00022659"/>
    </source>
</evidence>
<dbReference type="Pfam" id="PF00059">
    <property type="entry name" value="Lectin_C"/>
    <property type="match status" value="1"/>
</dbReference>
<dbReference type="PROSITE" id="PS00022">
    <property type="entry name" value="EGF_1"/>
    <property type="match status" value="1"/>
</dbReference>
<evidence type="ECO:0000256" key="3">
    <source>
        <dbReference type="ARBA" id="ARBA00022525"/>
    </source>
</evidence>
<feature type="disulfide bond" evidence="19">
    <location>
        <begin position="298"/>
        <end position="325"/>
    </location>
</feature>
<evidence type="ECO:0000259" key="23">
    <source>
        <dbReference type="PROSITE" id="PS50923"/>
    </source>
</evidence>
<dbReference type="Pfam" id="PF00084">
    <property type="entry name" value="Sushi"/>
    <property type="match status" value="1"/>
</dbReference>
<evidence type="ECO:0000256" key="7">
    <source>
        <dbReference type="ARBA" id="ARBA00022729"/>
    </source>
</evidence>
<dbReference type="SMART" id="SM00034">
    <property type="entry name" value="CLECT"/>
    <property type="match status" value="1"/>
</dbReference>
<dbReference type="CDD" id="cd00033">
    <property type="entry name" value="CCP"/>
    <property type="match status" value="1"/>
</dbReference>
<dbReference type="PANTHER" id="PTHR22804">
    <property type="entry name" value="AGGRECAN/VERSICAN PROTEOGLYCAN"/>
    <property type="match status" value="1"/>
</dbReference>
<evidence type="ECO:0000256" key="12">
    <source>
        <dbReference type="ARBA" id="ARBA00023180"/>
    </source>
</evidence>
<dbReference type="CDD" id="cd00054">
    <property type="entry name" value="EGF_CA"/>
    <property type="match status" value="1"/>
</dbReference>
<dbReference type="InterPro" id="IPR001881">
    <property type="entry name" value="EGF-like_Ca-bd_dom"/>
</dbReference>
<dbReference type="GO" id="GO:0005509">
    <property type="term" value="F:calcium ion binding"/>
    <property type="evidence" value="ECO:0007669"/>
    <property type="project" value="InterPro"/>
</dbReference>
<evidence type="ECO:0000256" key="2">
    <source>
        <dbReference type="ARBA" id="ARBA00004498"/>
    </source>
</evidence>
<reference evidence="24 25" key="1">
    <citation type="journal article" date="2023" name="bioRxiv">
        <title>Conserved and derived expression patterns and positive selection on dental genes reveal complex evolutionary context of ever-growing rodent molars.</title>
        <authorList>
            <person name="Calamari Z.T."/>
            <person name="Song A."/>
            <person name="Cohen E."/>
            <person name="Akter M."/>
            <person name="Roy R.D."/>
            <person name="Hallikas O."/>
            <person name="Christensen M.M."/>
            <person name="Li P."/>
            <person name="Marangoni P."/>
            <person name="Jernvall J."/>
            <person name="Klein O.D."/>
        </authorList>
    </citation>
    <scope>NUCLEOTIDE SEQUENCE [LARGE SCALE GENOMIC DNA]</scope>
    <source>
        <strain evidence="24">V071</strain>
    </source>
</reference>
<dbReference type="GO" id="GO:0045202">
    <property type="term" value="C:synapse"/>
    <property type="evidence" value="ECO:0007669"/>
    <property type="project" value="TreeGrafter"/>
</dbReference>
<dbReference type="GO" id="GO:0005615">
    <property type="term" value="C:extracellular space"/>
    <property type="evidence" value="ECO:0007669"/>
    <property type="project" value="TreeGrafter"/>
</dbReference>
<dbReference type="Gene3D" id="3.10.100.10">
    <property type="entry name" value="Mannose-Binding Protein A, subunit A"/>
    <property type="match status" value="1"/>
</dbReference>
<evidence type="ECO:0000259" key="22">
    <source>
        <dbReference type="PROSITE" id="PS50041"/>
    </source>
</evidence>
<evidence type="ECO:0000256" key="5">
    <source>
        <dbReference type="ARBA" id="ARBA00022536"/>
    </source>
</evidence>
<dbReference type="InterPro" id="IPR000436">
    <property type="entry name" value="Sushi_SCR_CCP_dom"/>
</dbReference>
<comment type="caution">
    <text evidence="24">The sequence shown here is derived from an EMBL/GenBank/DDBJ whole genome shotgun (WGS) entry which is preliminary data.</text>
</comment>